<protein>
    <submittedName>
        <fullName evidence="1">Uncharacterized protein</fullName>
    </submittedName>
</protein>
<dbReference type="Proteomes" id="UP001234297">
    <property type="component" value="Chromosome 7"/>
</dbReference>
<keyword evidence="2" id="KW-1185">Reference proteome</keyword>
<dbReference type="EMBL" id="CM056815">
    <property type="protein sequence ID" value="KAJ8630289.1"/>
    <property type="molecule type" value="Genomic_DNA"/>
</dbReference>
<gene>
    <name evidence="1" type="ORF">MRB53_023612</name>
</gene>
<name>A0ACC2L9Z6_PERAE</name>
<evidence type="ECO:0000313" key="2">
    <source>
        <dbReference type="Proteomes" id="UP001234297"/>
    </source>
</evidence>
<accession>A0ACC2L9Z6</accession>
<organism evidence="1 2">
    <name type="scientific">Persea americana</name>
    <name type="common">Avocado</name>
    <dbReference type="NCBI Taxonomy" id="3435"/>
    <lineage>
        <taxon>Eukaryota</taxon>
        <taxon>Viridiplantae</taxon>
        <taxon>Streptophyta</taxon>
        <taxon>Embryophyta</taxon>
        <taxon>Tracheophyta</taxon>
        <taxon>Spermatophyta</taxon>
        <taxon>Magnoliopsida</taxon>
        <taxon>Magnoliidae</taxon>
        <taxon>Laurales</taxon>
        <taxon>Lauraceae</taxon>
        <taxon>Persea</taxon>
    </lineage>
</organism>
<comment type="caution">
    <text evidence="1">The sequence shown here is derived from an EMBL/GenBank/DDBJ whole genome shotgun (WGS) entry which is preliminary data.</text>
</comment>
<reference evidence="1 2" key="1">
    <citation type="journal article" date="2022" name="Hortic Res">
        <title>A haplotype resolved chromosomal level avocado genome allows analysis of novel avocado genes.</title>
        <authorList>
            <person name="Nath O."/>
            <person name="Fletcher S.J."/>
            <person name="Hayward A."/>
            <person name="Shaw L.M."/>
            <person name="Masouleh A.K."/>
            <person name="Furtado A."/>
            <person name="Henry R.J."/>
            <person name="Mitter N."/>
        </authorList>
    </citation>
    <scope>NUCLEOTIDE SEQUENCE [LARGE SCALE GENOMIC DNA]</scope>
    <source>
        <strain evidence="2">cv. Hass</strain>
    </source>
</reference>
<proteinExistence type="predicted"/>
<evidence type="ECO:0000313" key="1">
    <source>
        <dbReference type="EMBL" id="KAJ8630289.1"/>
    </source>
</evidence>
<sequence>MFEKPNQRRASEVPKNPRICEEEEGSTCTRRGEESGGIGMKPKGSYHFSKLEFGEASDEVAELVGAASGQGRSVNKVPDLGVNLRREECNEEVEDVDAESVGDRNIKKKKNFITISSFML</sequence>